<reference evidence="2" key="2">
    <citation type="submission" date="2023-02" db="EMBL/GenBank/DDBJ databases">
        <authorList>
            <person name="Swenson N.G."/>
            <person name="Wegrzyn J.L."/>
            <person name="Mcevoy S.L."/>
        </authorList>
    </citation>
    <scope>NUCLEOTIDE SEQUENCE</scope>
    <source>
        <strain evidence="2">91603</strain>
        <tissue evidence="2">Leaf</tissue>
    </source>
</reference>
<keyword evidence="3" id="KW-1185">Reference proteome</keyword>
<name>A0AAD5J3L9_ACENE</name>
<sequence length="287" mass="30787">MESKSIYWVQSFLKNSKARGFMNGGEFFDKGEATLIDCLDRLDNDKSESLRSSDNIDKGSGGKGVYSKVRSGEEADKREDFVSVEKGIVGSNGLNERVVGPCFGKGDNFRSSVNKAKFSGGRGVSTKVHVGGVAESGEGTFLGGKVVLWRCGSNVWSFGSCVGKSGKGIVNSGVSKLGSGVIKINNKLVSLEDIERSSLSPMKGDLGGPAIDLYIDLGDLEPLFRKGKMGKLLLLRALLLEGGEKKDFFPSRIHRMKTRSGARGCNSSSAEEELVDQIARGKEDNKV</sequence>
<organism evidence="2 3">
    <name type="scientific">Acer negundo</name>
    <name type="common">Box elder</name>
    <dbReference type="NCBI Taxonomy" id="4023"/>
    <lineage>
        <taxon>Eukaryota</taxon>
        <taxon>Viridiplantae</taxon>
        <taxon>Streptophyta</taxon>
        <taxon>Embryophyta</taxon>
        <taxon>Tracheophyta</taxon>
        <taxon>Spermatophyta</taxon>
        <taxon>Magnoliopsida</taxon>
        <taxon>eudicotyledons</taxon>
        <taxon>Gunneridae</taxon>
        <taxon>Pentapetalae</taxon>
        <taxon>rosids</taxon>
        <taxon>malvids</taxon>
        <taxon>Sapindales</taxon>
        <taxon>Sapindaceae</taxon>
        <taxon>Hippocastanoideae</taxon>
        <taxon>Acereae</taxon>
        <taxon>Acer</taxon>
    </lineage>
</organism>
<feature type="region of interest" description="Disordered" evidence="1">
    <location>
        <begin position="46"/>
        <end position="69"/>
    </location>
</feature>
<comment type="caution">
    <text evidence="2">The sequence shown here is derived from an EMBL/GenBank/DDBJ whole genome shotgun (WGS) entry which is preliminary data.</text>
</comment>
<feature type="compositionally biased region" description="Basic and acidic residues" evidence="1">
    <location>
        <begin position="46"/>
        <end position="57"/>
    </location>
</feature>
<feature type="region of interest" description="Disordered" evidence="1">
    <location>
        <begin position="259"/>
        <end position="287"/>
    </location>
</feature>
<accession>A0AAD5J3L9</accession>
<proteinExistence type="predicted"/>
<gene>
    <name evidence="2" type="ORF">LWI28_008497</name>
</gene>
<reference evidence="2" key="1">
    <citation type="journal article" date="2022" name="Plant J.">
        <title>Strategies of tolerance reflected in two North American maple genomes.</title>
        <authorList>
            <person name="McEvoy S.L."/>
            <person name="Sezen U.U."/>
            <person name="Trouern-Trend A."/>
            <person name="McMahon S.M."/>
            <person name="Schaberg P.G."/>
            <person name="Yang J."/>
            <person name="Wegrzyn J.L."/>
            <person name="Swenson N.G."/>
        </authorList>
    </citation>
    <scope>NUCLEOTIDE SEQUENCE</scope>
    <source>
        <strain evidence="2">91603</strain>
    </source>
</reference>
<dbReference type="AlphaFoldDB" id="A0AAD5J3L9"/>
<evidence type="ECO:0000256" key="1">
    <source>
        <dbReference type="SAM" id="MobiDB-lite"/>
    </source>
</evidence>
<dbReference type="Proteomes" id="UP001064489">
    <property type="component" value="Chromosome 3"/>
</dbReference>
<evidence type="ECO:0000313" key="3">
    <source>
        <dbReference type="Proteomes" id="UP001064489"/>
    </source>
</evidence>
<evidence type="ECO:0000313" key="2">
    <source>
        <dbReference type="EMBL" id="KAI9185575.1"/>
    </source>
</evidence>
<dbReference type="EMBL" id="JAJSOW010000100">
    <property type="protein sequence ID" value="KAI9185575.1"/>
    <property type="molecule type" value="Genomic_DNA"/>
</dbReference>
<protein>
    <submittedName>
        <fullName evidence="2">Uncharacterized protein</fullName>
    </submittedName>
</protein>